<reference evidence="1" key="1">
    <citation type="submission" date="2021-01" db="EMBL/GenBank/DDBJ databases">
        <authorList>
            <person name="Sun Q."/>
        </authorList>
    </citation>
    <scope>NUCLEOTIDE SEQUENCE</scope>
    <source>
        <strain evidence="1">YIM B02566</strain>
    </source>
</reference>
<organism evidence="1 2">
    <name type="scientific">Taklimakanibacter albus</name>
    <dbReference type="NCBI Taxonomy" id="2800327"/>
    <lineage>
        <taxon>Bacteria</taxon>
        <taxon>Pseudomonadati</taxon>
        <taxon>Pseudomonadota</taxon>
        <taxon>Alphaproteobacteria</taxon>
        <taxon>Hyphomicrobiales</taxon>
        <taxon>Aestuariivirgaceae</taxon>
        <taxon>Taklimakanibacter</taxon>
    </lineage>
</organism>
<accession>A0ACC5R7C4</accession>
<evidence type="ECO:0000313" key="2">
    <source>
        <dbReference type="Proteomes" id="UP000616151"/>
    </source>
</evidence>
<name>A0ACC5R7C4_9HYPH</name>
<gene>
    <name evidence="1" type="ORF">JHL16_19500</name>
</gene>
<dbReference type="EMBL" id="JAENHL010000007">
    <property type="protein sequence ID" value="MBK1868550.1"/>
    <property type="molecule type" value="Genomic_DNA"/>
</dbReference>
<dbReference type="Proteomes" id="UP000616151">
    <property type="component" value="Unassembled WGS sequence"/>
</dbReference>
<comment type="caution">
    <text evidence="1">The sequence shown here is derived from an EMBL/GenBank/DDBJ whole genome shotgun (WGS) entry which is preliminary data.</text>
</comment>
<sequence>MDQIVKPHHRLSRQVLDTGAIKALPARDWDVLSRETVTENPAYSRQYVLAGLETIDAGANVRAVTVSAGNERLVGFFPFRRRILPPFPWPVAVGAQNIYQFAGVPLASRQCTDSVIGAWLDGLKAGTPCRYWALSNIDLDSSFLQSVQAQLAARGLSLRVVTPYRRPTLTGKAGSSAAHSAQIIKKSRVKDIERNLRRLHGIGAVDFERANEPEQVKQRIEQFLALEQSGWKGQNGTAFLSKDRDTEFARMAFGGREGGPTVVDSLLLDGTPIAMSVNMSNGATLFTLKCAYDENYRKFSPGLVLEYLVVEEFFKSGAFTEMDASTTMDGHIIQEFWDSDKPMASVIIGPDDFRLDLLARGWTALRDVRQGLARLHPLKYLIQTYRKRFVGSYAAVALSVSWSMD</sequence>
<keyword evidence="2" id="KW-1185">Reference proteome</keyword>
<proteinExistence type="predicted"/>
<evidence type="ECO:0000313" key="1">
    <source>
        <dbReference type="EMBL" id="MBK1868550.1"/>
    </source>
</evidence>
<protein>
    <submittedName>
        <fullName evidence="1">GNAT family N-acetyltransferase</fullName>
    </submittedName>
</protein>